<protein>
    <submittedName>
        <fullName evidence="3">Sulfate transporter YbaR</fullName>
    </submittedName>
</protein>
<sequence>MRHLRYVFPARRAAAGARAAMGTESTEPTLRDVFRRKGLEEAANDMRRRVQVAMALDLIAAPYAKVLGNHFNPEDFLSASEQLMANSNFVLVLHAGAIWWYHCFLRDHLVARHITRISARSQPDETVVIHLETGPWSRRLLLSPAKAPDAGSGVSLRQMLATGVFQVDRSFGSWGAISGEIATVLDDEAFQELCQRDLYPISEELSTDDAAKAAAHIGLHEPAPLVVEDSEGTLKRLEALPPWLKSPLQWHGRWFCRYFGNLSLAMGITSVLVWLPPDFFPSFSFGAS</sequence>
<keyword evidence="4" id="KW-1185">Reference proteome</keyword>
<name>A0A9P1G0L4_9DINO</name>
<dbReference type="Proteomes" id="UP001152797">
    <property type="component" value="Unassembled WGS sequence"/>
</dbReference>
<evidence type="ECO:0000313" key="2">
    <source>
        <dbReference type="EMBL" id="CAI3995478.1"/>
    </source>
</evidence>
<organism evidence="2">
    <name type="scientific">Cladocopium goreaui</name>
    <dbReference type="NCBI Taxonomy" id="2562237"/>
    <lineage>
        <taxon>Eukaryota</taxon>
        <taxon>Sar</taxon>
        <taxon>Alveolata</taxon>
        <taxon>Dinophyceae</taxon>
        <taxon>Suessiales</taxon>
        <taxon>Symbiodiniaceae</taxon>
        <taxon>Cladocopium</taxon>
    </lineage>
</organism>
<comment type="caution">
    <text evidence="2">The sequence shown here is derived from an EMBL/GenBank/DDBJ whole genome shotgun (WGS) entry which is preliminary data.</text>
</comment>
<reference evidence="2" key="1">
    <citation type="submission" date="2022-10" db="EMBL/GenBank/DDBJ databases">
        <authorList>
            <person name="Chen Y."/>
            <person name="Dougan E. K."/>
            <person name="Chan C."/>
            <person name="Rhodes N."/>
            <person name="Thang M."/>
        </authorList>
    </citation>
    <scope>NUCLEOTIDE SEQUENCE</scope>
</reference>
<keyword evidence="1" id="KW-1133">Transmembrane helix</keyword>
<feature type="transmembrane region" description="Helical" evidence="1">
    <location>
        <begin position="255"/>
        <end position="275"/>
    </location>
</feature>
<evidence type="ECO:0000313" key="4">
    <source>
        <dbReference type="Proteomes" id="UP001152797"/>
    </source>
</evidence>
<accession>A0A9P1G0L4</accession>
<keyword evidence="1" id="KW-0472">Membrane</keyword>
<evidence type="ECO:0000313" key="3">
    <source>
        <dbReference type="EMBL" id="CAL4782790.1"/>
    </source>
</evidence>
<dbReference type="AlphaFoldDB" id="A0A9P1G0L4"/>
<dbReference type="OrthoDB" id="10600607at2759"/>
<dbReference type="EMBL" id="CAMXCT030002079">
    <property type="protein sequence ID" value="CAL4782790.1"/>
    <property type="molecule type" value="Genomic_DNA"/>
</dbReference>
<proteinExistence type="predicted"/>
<dbReference type="EMBL" id="CAMXCT020002079">
    <property type="protein sequence ID" value="CAL1148853.1"/>
    <property type="molecule type" value="Genomic_DNA"/>
</dbReference>
<evidence type="ECO:0000256" key="1">
    <source>
        <dbReference type="SAM" id="Phobius"/>
    </source>
</evidence>
<reference evidence="3 4" key="2">
    <citation type="submission" date="2024-05" db="EMBL/GenBank/DDBJ databases">
        <authorList>
            <person name="Chen Y."/>
            <person name="Shah S."/>
            <person name="Dougan E. K."/>
            <person name="Thang M."/>
            <person name="Chan C."/>
        </authorList>
    </citation>
    <scope>NUCLEOTIDE SEQUENCE [LARGE SCALE GENOMIC DNA]</scope>
</reference>
<keyword evidence="1" id="KW-0812">Transmembrane</keyword>
<dbReference type="EMBL" id="CAMXCT010002079">
    <property type="protein sequence ID" value="CAI3995478.1"/>
    <property type="molecule type" value="Genomic_DNA"/>
</dbReference>
<gene>
    <name evidence="2" type="ORF">C1SCF055_LOCUS22039</name>
</gene>